<evidence type="ECO:0000313" key="1">
    <source>
        <dbReference type="EMBL" id="PMD42293.1"/>
    </source>
</evidence>
<reference evidence="1 2" key="1">
    <citation type="submission" date="2016-04" db="EMBL/GenBank/DDBJ databases">
        <title>A degradative enzymes factory behind the ericoid mycorrhizal symbiosis.</title>
        <authorList>
            <consortium name="DOE Joint Genome Institute"/>
            <person name="Martino E."/>
            <person name="Morin E."/>
            <person name="Grelet G."/>
            <person name="Kuo A."/>
            <person name="Kohler A."/>
            <person name="Daghino S."/>
            <person name="Barry K."/>
            <person name="Choi C."/>
            <person name="Cichocki N."/>
            <person name="Clum A."/>
            <person name="Copeland A."/>
            <person name="Hainaut M."/>
            <person name="Haridas S."/>
            <person name="Labutti K."/>
            <person name="Lindquist E."/>
            <person name="Lipzen A."/>
            <person name="Khouja H.-R."/>
            <person name="Murat C."/>
            <person name="Ohm R."/>
            <person name="Olson A."/>
            <person name="Spatafora J."/>
            <person name="Veneault-Fourrey C."/>
            <person name="Henrissat B."/>
            <person name="Grigoriev I."/>
            <person name="Martin F."/>
            <person name="Perotto S."/>
        </authorList>
    </citation>
    <scope>NUCLEOTIDE SEQUENCE [LARGE SCALE GENOMIC DNA]</scope>
    <source>
        <strain evidence="1 2">F</strain>
    </source>
</reference>
<name>A0A2J6RV10_HYAVF</name>
<organism evidence="1 2">
    <name type="scientific">Hyaloscypha variabilis (strain UAMH 11265 / GT02V1 / F)</name>
    <name type="common">Meliniomyces variabilis</name>
    <dbReference type="NCBI Taxonomy" id="1149755"/>
    <lineage>
        <taxon>Eukaryota</taxon>
        <taxon>Fungi</taxon>
        <taxon>Dikarya</taxon>
        <taxon>Ascomycota</taxon>
        <taxon>Pezizomycotina</taxon>
        <taxon>Leotiomycetes</taxon>
        <taxon>Helotiales</taxon>
        <taxon>Hyaloscyphaceae</taxon>
        <taxon>Hyaloscypha</taxon>
        <taxon>Hyaloscypha variabilis</taxon>
    </lineage>
</organism>
<dbReference type="EMBL" id="KZ613943">
    <property type="protein sequence ID" value="PMD42293.1"/>
    <property type="molecule type" value="Genomic_DNA"/>
</dbReference>
<dbReference type="AlphaFoldDB" id="A0A2J6RV10"/>
<evidence type="ECO:0000313" key="2">
    <source>
        <dbReference type="Proteomes" id="UP000235786"/>
    </source>
</evidence>
<proteinExistence type="predicted"/>
<sequence length="206" mass="20674">MDQASYHILDARQNSTISNTTTTANATVNMFIDSEDSSYEYAASIVTACVDQTVYALQCTAAAEFDPVGSNTCGPNAVIVTVTSGASLYSVSSAITTQNPSLGAVTGTAVESCSLAGTTAANCAATLLATGDGSTISTATTETLSGSNYYRFNVEITGGAEKTASATATCAVPSAKGNAAASLNVKNVVMWALAGVTGVAGIQMML</sequence>
<protein>
    <submittedName>
        <fullName evidence="1">Uncharacterized protein</fullName>
    </submittedName>
</protein>
<dbReference type="OrthoDB" id="5242418at2759"/>
<gene>
    <name evidence="1" type="ORF">L207DRAFT_424889</name>
</gene>
<keyword evidence="2" id="KW-1185">Reference proteome</keyword>
<dbReference type="Proteomes" id="UP000235786">
    <property type="component" value="Unassembled WGS sequence"/>
</dbReference>
<dbReference type="STRING" id="1149755.A0A2J6RV10"/>
<accession>A0A2J6RV10</accession>